<dbReference type="InterPro" id="IPR005069">
    <property type="entry name" value="Nucl-diP-sugar_transferase"/>
</dbReference>
<dbReference type="OrthoDB" id="5779783at2759"/>
<proteinExistence type="predicted"/>
<reference evidence="4" key="1">
    <citation type="submission" date="2017-02" db="UniProtKB">
        <authorList>
            <consortium name="WormBaseParasite"/>
        </authorList>
    </citation>
    <scope>IDENTIFICATION</scope>
</reference>
<gene>
    <name evidence="2" type="ORF">EVEC_LOCUS11592</name>
</gene>
<accession>A0A0N4VN46</accession>
<dbReference type="PANTHER" id="PTHR31967">
    <property type="entry name" value="GROUNDHOG (HEDGEHOG-LIKE FAMILY)-RELATED"/>
    <property type="match status" value="1"/>
</dbReference>
<dbReference type="AlphaFoldDB" id="A0A0N4VN46"/>
<dbReference type="Pfam" id="PF03407">
    <property type="entry name" value="Nucleotid_trans"/>
    <property type="match status" value="1"/>
</dbReference>
<dbReference type="PANTHER" id="PTHR31967:SF9">
    <property type="entry name" value="NUCLEOTIDE-DIPHOSPHO-SUGAR TRANSFERASE DOMAIN-CONTAINING PROTEIN"/>
    <property type="match status" value="1"/>
</dbReference>
<feature type="domain" description="Nucleotide-diphospho-sugar transferase" evidence="1">
    <location>
        <begin position="37"/>
        <end position="238"/>
    </location>
</feature>
<organism evidence="4">
    <name type="scientific">Enterobius vermicularis</name>
    <name type="common">Human pinworm</name>
    <dbReference type="NCBI Taxonomy" id="51028"/>
    <lineage>
        <taxon>Eukaryota</taxon>
        <taxon>Metazoa</taxon>
        <taxon>Ecdysozoa</taxon>
        <taxon>Nematoda</taxon>
        <taxon>Chromadorea</taxon>
        <taxon>Rhabditida</taxon>
        <taxon>Spirurina</taxon>
        <taxon>Oxyuridomorpha</taxon>
        <taxon>Oxyuroidea</taxon>
        <taxon>Oxyuridae</taxon>
        <taxon>Enterobius</taxon>
    </lineage>
</organism>
<dbReference type="WBParaSite" id="EVEC_0001239201-mRNA-1">
    <property type="protein sequence ID" value="EVEC_0001239201-mRNA-1"/>
    <property type="gene ID" value="EVEC_0001239201"/>
</dbReference>
<keyword evidence="3" id="KW-1185">Reference proteome</keyword>
<dbReference type="EMBL" id="UXUI01012351">
    <property type="protein sequence ID" value="VDD96841.1"/>
    <property type="molecule type" value="Genomic_DNA"/>
</dbReference>
<name>A0A0N4VN46_ENTVE</name>
<evidence type="ECO:0000313" key="4">
    <source>
        <dbReference type="WBParaSite" id="EVEC_0001239201-mRNA-1"/>
    </source>
</evidence>
<evidence type="ECO:0000313" key="3">
    <source>
        <dbReference type="Proteomes" id="UP000274131"/>
    </source>
</evidence>
<reference evidence="2 3" key="2">
    <citation type="submission" date="2018-10" db="EMBL/GenBank/DDBJ databases">
        <authorList>
            <consortium name="Pathogen Informatics"/>
        </authorList>
    </citation>
    <scope>NUCLEOTIDE SEQUENCE [LARGE SCALE GENOMIC DNA]</scope>
</reference>
<evidence type="ECO:0000313" key="2">
    <source>
        <dbReference type="EMBL" id="VDD96841.1"/>
    </source>
</evidence>
<protein>
    <submittedName>
        <fullName evidence="4">Nucleotid_trans domain-containing protein</fullName>
    </submittedName>
</protein>
<sequence length="304" mass="34914">MISTLSNTEPTLILILNNFAVDMTLNWLCNTKNIKGVHERSLIVALDPVALTKLSEQWPNVKQALWNVPCLQSSFNRGDGNYQLFYLFRSTLAEFLLDAGKPFWMIQQDTFWRKSLLDVDLTKKKNADLIFDLAGDNLGGLIAGGYYLARPTNGSRQFFRQLSNTLLYRYVPDNTLMSSLCATSSETTCDFLDFSLYIFSIITNWIWVYQPTEIQWDTLPFLIQFDGDNKLGTKLMRMREIGFYFLSDDGITCNATAVDVSSKMQLYLICLVSLQKSLYTILFVKLKKCFAKMSLLKNRKIGYR</sequence>
<evidence type="ECO:0000259" key="1">
    <source>
        <dbReference type="Pfam" id="PF03407"/>
    </source>
</evidence>
<dbReference type="Proteomes" id="UP000274131">
    <property type="component" value="Unassembled WGS sequence"/>
</dbReference>